<accession>A0ABP8NS66</accession>
<keyword evidence="1" id="KW-0472">Membrane</keyword>
<name>A0ABP8NS66_9NOCA</name>
<reference evidence="3" key="1">
    <citation type="journal article" date="2019" name="Int. J. Syst. Evol. Microbiol.">
        <title>The Global Catalogue of Microorganisms (GCM) 10K type strain sequencing project: providing services to taxonomists for standard genome sequencing and annotation.</title>
        <authorList>
            <consortium name="The Broad Institute Genomics Platform"/>
            <consortium name="The Broad Institute Genome Sequencing Center for Infectious Disease"/>
            <person name="Wu L."/>
            <person name="Ma J."/>
        </authorList>
    </citation>
    <scope>NUCLEOTIDE SEQUENCE [LARGE SCALE GENOMIC DNA]</scope>
    <source>
        <strain evidence="3">JCM 32206</strain>
    </source>
</reference>
<organism evidence="2 3">
    <name type="scientific">Rhodococcus olei</name>
    <dbReference type="NCBI Taxonomy" id="2161675"/>
    <lineage>
        <taxon>Bacteria</taxon>
        <taxon>Bacillati</taxon>
        <taxon>Actinomycetota</taxon>
        <taxon>Actinomycetes</taxon>
        <taxon>Mycobacteriales</taxon>
        <taxon>Nocardiaceae</taxon>
        <taxon>Rhodococcus</taxon>
    </lineage>
</organism>
<comment type="caution">
    <text evidence="2">The sequence shown here is derived from an EMBL/GenBank/DDBJ whole genome shotgun (WGS) entry which is preliminary data.</text>
</comment>
<gene>
    <name evidence="2" type="ORF">GCM10023094_00400</name>
</gene>
<keyword evidence="1" id="KW-1133">Transmembrane helix</keyword>
<dbReference type="Proteomes" id="UP001501183">
    <property type="component" value="Unassembled WGS sequence"/>
</dbReference>
<dbReference type="RefSeq" id="WP_345340861.1">
    <property type="nucleotide sequence ID" value="NZ_BAABFB010000005.1"/>
</dbReference>
<keyword evidence="3" id="KW-1185">Reference proteome</keyword>
<protein>
    <submittedName>
        <fullName evidence="2">Uncharacterized protein</fullName>
    </submittedName>
</protein>
<evidence type="ECO:0000256" key="1">
    <source>
        <dbReference type="SAM" id="Phobius"/>
    </source>
</evidence>
<evidence type="ECO:0000313" key="3">
    <source>
        <dbReference type="Proteomes" id="UP001501183"/>
    </source>
</evidence>
<proteinExistence type="predicted"/>
<keyword evidence="1" id="KW-0812">Transmembrane</keyword>
<sequence length="71" mass="7563">MGRPCSFGQQVGLGLEIGLPLFKTAAGGHCQLNTDDKAGQLFMVLSWVLQALAWIFATLAVAGYVGLIRKL</sequence>
<dbReference type="EMBL" id="BAABFB010000005">
    <property type="protein sequence ID" value="GAA4470844.1"/>
    <property type="molecule type" value="Genomic_DNA"/>
</dbReference>
<feature type="transmembrane region" description="Helical" evidence="1">
    <location>
        <begin position="41"/>
        <end position="67"/>
    </location>
</feature>
<evidence type="ECO:0000313" key="2">
    <source>
        <dbReference type="EMBL" id="GAA4470844.1"/>
    </source>
</evidence>